<dbReference type="PANTHER" id="PTHR15492">
    <property type="entry name" value="CYCLIN D1-BINDING PROTEIN 1"/>
    <property type="match status" value="1"/>
</dbReference>
<feature type="compositionally biased region" description="Gly residues" evidence="1">
    <location>
        <begin position="414"/>
        <end position="471"/>
    </location>
</feature>
<dbReference type="GO" id="GO:0005634">
    <property type="term" value="C:nucleus"/>
    <property type="evidence" value="ECO:0007669"/>
    <property type="project" value="TreeGrafter"/>
</dbReference>
<dbReference type="InterPro" id="IPR049317">
    <property type="entry name" value="GCIP-like_N"/>
</dbReference>
<feature type="region of interest" description="Disordered" evidence="1">
    <location>
        <begin position="213"/>
        <end position="240"/>
    </location>
</feature>
<dbReference type="OrthoDB" id="4088536at2759"/>
<keyword evidence="4" id="KW-1185">Reference proteome</keyword>
<protein>
    <recommendedName>
        <fullName evidence="2">Cyclin-D1-binding protein 1-like N-terminal domain-containing protein</fullName>
    </recommendedName>
</protein>
<dbReference type="Gene3D" id="1.20.1420.10">
    <property type="entry name" value="Talin, central domain"/>
    <property type="match status" value="1"/>
</dbReference>
<proteinExistence type="predicted"/>
<dbReference type="EMBL" id="CP089274">
    <property type="protein sequence ID" value="USP73684.1"/>
    <property type="molecule type" value="Genomic_DNA"/>
</dbReference>
<evidence type="ECO:0000313" key="4">
    <source>
        <dbReference type="Proteomes" id="UP001056012"/>
    </source>
</evidence>
<feature type="region of interest" description="Disordered" evidence="1">
    <location>
        <begin position="494"/>
        <end position="515"/>
    </location>
</feature>
<dbReference type="InterPro" id="IPR026907">
    <property type="entry name" value="GCIP-like"/>
</dbReference>
<dbReference type="PANTHER" id="PTHR15492:SF1">
    <property type="entry name" value="CYCLIN-D1-BINDING PROTEIN 1"/>
    <property type="match status" value="1"/>
</dbReference>
<feature type="domain" description="Cyclin-D1-binding protein 1-like N-terminal" evidence="2">
    <location>
        <begin position="56"/>
        <end position="216"/>
    </location>
</feature>
<feature type="compositionally biased region" description="Low complexity" evidence="1">
    <location>
        <begin position="404"/>
        <end position="413"/>
    </location>
</feature>
<dbReference type="AlphaFoldDB" id="A0A9Q8Z2I6"/>
<feature type="region of interest" description="Disordered" evidence="1">
    <location>
        <begin position="389"/>
        <end position="481"/>
    </location>
</feature>
<gene>
    <name evidence="3" type="ORF">yc1106_00958</name>
</gene>
<dbReference type="VEuPathDB" id="FungiDB:yc1106_00958"/>
<accession>A0A9Q8Z2I6</accession>
<evidence type="ECO:0000259" key="2">
    <source>
        <dbReference type="Pfam" id="PF13324"/>
    </source>
</evidence>
<dbReference type="Gene3D" id="1.20.1410.10">
    <property type="entry name" value="I/LWEQ domain"/>
    <property type="match status" value="1"/>
</dbReference>
<feature type="compositionally biased region" description="Acidic residues" evidence="1">
    <location>
        <begin position="215"/>
        <end position="234"/>
    </location>
</feature>
<organism evidence="3 4">
    <name type="scientific">Curvularia clavata</name>
    <dbReference type="NCBI Taxonomy" id="95742"/>
    <lineage>
        <taxon>Eukaryota</taxon>
        <taxon>Fungi</taxon>
        <taxon>Dikarya</taxon>
        <taxon>Ascomycota</taxon>
        <taxon>Pezizomycotina</taxon>
        <taxon>Dothideomycetes</taxon>
        <taxon>Pleosporomycetidae</taxon>
        <taxon>Pleosporales</taxon>
        <taxon>Pleosporineae</taxon>
        <taxon>Pleosporaceae</taxon>
        <taxon>Curvularia</taxon>
    </lineage>
</organism>
<dbReference type="Pfam" id="PF13324">
    <property type="entry name" value="GCIP_N"/>
    <property type="match status" value="1"/>
</dbReference>
<evidence type="ECO:0000256" key="1">
    <source>
        <dbReference type="SAM" id="MobiDB-lite"/>
    </source>
</evidence>
<name>A0A9Q8Z2I6_CURCL</name>
<evidence type="ECO:0000313" key="3">
    <source>
        <dbReference type="EMBL" id="USP73684.1"/>
    </source>
</evidence>
<reference evidence="3" key="1">
    <citation type="submission" date="2021-12" db="EMBL/GenBank/DDBJ databases">
        <title>Curvularia clavata genome.</title>
        <authorList>
            <person name="Cao Y."/>
        </authorList>
    </citation>
    <scope>NUCLEOTIDE SEQUENCE</scope>
    <source>
        <strain evidence="3">Yc1106</strain>
    </source>
</reference>
<sequence>MSKPKDLSTLIEVTKTTQTLITHYQSSLTPSKNNALSTTTAAGASSTEIPNPLELLNSSTTLLKSHTTTLSLLLINPPLTPSAVVTKMGNVSEGPLSGMVAAASYVPGPGQRGDVGDIMRAEMRAQVKALLGSWSEVLSVVLRIAEKMKQGKKDQQSVTEAEKQEVLAATGVVWDACDGVGRLCSEGVVGLVVKKAQAFRAVLMDAIEELKEWGEDVDDDEDDDEAEGSDDENELFGTEKKLGKDDEALKALLEHSLKKLKMMGILYQALVKRRLKTYPASSILEPTASTSSNSRIQEIKEGGEKEETKQQTPSQKLNEVMRLLKDIPETVDDIAAAFYDLDADEAKETLDKCCQEAKAAVRLVEKSWSGEDDEFTVWSGKWVGALEEVAGETKGNGTEGDGIARGSTSRLRSSGGGAGAGGPGRRAGGRGRAGGGGRGAVAGRRGGSSGASSRGGSGDVAEGDAGGGAETGDGRDDLCSGLVRTRLIRNKIARSAGRATYSEHPPGSTWWERKP</sequence>
<dbReference type="Proteomes" id="UP001056012">
    <property type="component" value="Chromosome 1"/>
</dbReference>